<keyword evidence="2 4" id="KW-0067">ATP-binding</keyword>
<dbReference type="SMART" id="SM00382">
    <property type="entry name" value="AAA"/>
    <property type="match status" value="2"/>
</dbReference>
<dbReference type="PANTHER" id="PTHR43514">
    <property type="entry name" value="ABC TRANSPORTER I FAMILY MEMBER 10"/>
    <property type="match status" value="1"/>
</dbReference>
<feature type="domain" description="ABC transporter" evidence="3">
    <location>
        <begin position="278"/>
        <end position="523"/>
    </location>
</feature>
<evidence type="ECO:0000313" key="5">
    <source>
        <dbReference type="Proteomes" id="UP000243525"/>
    </source>
</evidence>
<dbReference type="PROSITE" id="PS50893">
    <property type="entry name" value="ABC_TRANSPORTER_2"/>
    <property type="match status" value="2"/>
</dbReference>
<dbReference type="GO" id="GO:0005524">
    <property type="term" value="F:ATP binding"/>
    <property type="evidence" value="ECO:0007669"/>
    <property type="project" value="UniProtKB-KW"/>
</dbReference>
<dbReference type="InterPro" id="IPR003439">
    <property type="entry name" value="ABC_transporter-like_ATP-bd"/>
</dbReference>
<keyword evidence="1" id="KW-0547">Nucleotide-binding</keyword>
<dbReference type="EMBL" id="QAAD01000001">
    <property type="protein sequence ID" value="PTN10564.1"/>
    <property type="molecule type" value="Genomic_DNA"/>
</dbReference>
<feature type="domain" description="ABC transporter" evidence="3">
    <location>
        <begin position="21"/>
        <end position="258"/>
    </location>
</feature>
<gene>
    <name evidence="4" type="ORF">C8N47_101214</name>
</gene>
<organism evidence="4 5">
    <name type="scientific">Mangrovibacterium marinum</name>
    <dbReference type="NCBI Taxonomy" id="1639118"/>
    <lineage>
        <taxon>Bacteria</taxon>
        <taxon>Pseudomonadati</taxon>
        <taxon>Bacteroidota</taxon>
        <taxon>Bacteroidia</taxon>
        <taxon>Marinilabiliales</taxon>
        <taxon>Prolixibacteraceae</taxon>
        <taxon>Mangrovibacterium</taxon>
    </lineage>
</organism>
<accession>A0A2T5C6I4</accession>
<evidence type="ECO:0000256" key="2">
    <source>
        <dbReference type="ARBA" id="ARBA00022840"/>
    </source>
</evidence>
<evidence type="ECO:0000259" key="3">
    <source>
        <dbReference type="PROSITE" id="PS50893"/>
    </source>
</evidence>
<dbReference type="InterPro" id="IPR050334">
    <property type="entry name" value="Molybdenum_import_ModC"/>
</dbReference>
<dbReference type="PANTHER" id="PTHR43514:SF4">
    <property type="entry name" value="ABC TRANSPORTER I FAMILY MEMBER 10"/>
    <property type="match status" value="1"/>
</dbReference>
<reference evidence="4 5" key="1">
    <citation type="submission" date="2018-04" db="EMBL/GenBank/DDBJ databases">
        <title>Genomic Encyclopedia of Archaeal and Bacterial Type Strains, Phase II (KMG-II): from individual species to whole genera.</title>
        <authorList>
            <person name="Goeker M."/>
        </authorList>
    </citation>
    <scope>NUCLEOTIDE SEQUENCE [LARGE SCALE GENOMIC DNA]</scope>
    <source>
        <strain evidence="4 5">DSM 28823</strain>
    </source>
</reference>
<protein>
    <submittedName>
        <fullName evidence="4">Molybdate transport system ATP-binding protein</fullName>
    </submittedName>
</protein>
<evidence type="ECO:0000256" key="1">
    <source>
        <dbReference type="ARBA" id="ARBA00022741"/>
    </source>
</evidence>
<sequence length="523" mass="57594">MRGQLWPVRPIFAFMENNCSIQGQSLTLRSGMTTILDNISFSFPLGTSLAITGSSGSGKTSLGRLIAGQLAPGSGTLVMPRNVNCAMVSQQNNFLSLSGRRSTYYGQRYENQGMDDSPTILAYLEKIAATTKPAAGNDDVAAVMETMHIAHLSDRKLLQLSNGESKRTQLAAALLQKPDVMVLDQPFVGLDVTSREKLSRLIAQQMQAGISFVIICSPTMIPEGVAQVLELHEGQQLQYCPAVDFQPQTGQSDSEMEPISPELFSGLVRHNEQFNQVVGMRNVQVTIGGKQILKDIDWQVKPGEQWALLGHNGAGKSTLLSLVTADNPQGYTNDLVLFDRQRGSGESIWDIKNRIGFVSPELHLYFLRGEGIFNTIPGLQSTPHSHYDALSCMDVIVSGFKNEIGFASQPTDLERDLAERWFPVLGLEHLQGHLFVQASLGEQRALLLARALVKSPALLILDEPCQGLDEQQTARFVNLLDQLCKHLRTTMIYVTHHRNEIPACVSRMLELEGGMVKFKGDFN</sequence>
<name>A0A2T5C6I4_9BACT</name>
<dbReference type="GO" id="GO:0016887">
    <property type="term" value="F:ATP hydrolysis activity"/>
    <property type="evidence" value="ECO:0007669"/>
    <property type="project" value="InterPro"/>
</dbReference>
<keyword evidence="5" id="KW-1185">Reference proteome</keyword>
<comment type="caution">
    <text evidence="4">The sequence shown here is derived from an EMBL/GenBank/DDBJ whole genome shotgun (WGS) entry which is preliminary data.</text>
</comment>
<dbReference type="Gene3D" id="3.40.50.300">
    <property type="entry name" value="P-loop containing nucleotide triphosphate hydrolases"/>
    <property type="match status" value="2"/>
</dbReference>
<dbReference type="InterPro" id="IPR027417">
    <property type="entry name" value="P-loop_NTPase"/>
</dbReference>
<dbReference type="AlphaFoldDB" id="A0A2T5C6I4"/>
<evidence type="ECO:0000313" key="4">
    <source>
        <dbReference type="EMBL" id="PTN10564.1"/>
    </source>
</evidence>
<dbReference type="Proteomes" id="UP000243525">
    <property type="component" value="Unassembled WGS sequence"/>
</dbReference>
<proteinExistence type="predicted"/>
<dbReference type="InterPro" id="IPR003593">
    <property type="entry name" value="AAA+_ATPase"/>
</dbReference>
<dbReference type="SUPFAM" id="SSF52540">
    <property type="entry name" value="P-loop containing nucleoside triphosphate hydrolases"/>
    <property type="match status" value="2"/>
</dbReference>
<dbReference type="Pfam" id="PF00005">
    <property type="entry name" value="ABC_tran"/>
    <property type="match status" value="2"/>
</dbReference>